<sequence>MFFIDDFINKLYIYLTGKENNKSNIIRVHTRKLQESGELSFPLKIGNWCSLIGKNDRNDTIFNLLSETEGEDVNKLVTASQSWSLSVDKCEIIKDNVYIYLNRTSTFKAVIRSIILDNTKNYGAVLTCKDLKFSVKCDDLNNDSDDIKLSELRLKLLTQIAKNIVQFCGGIICDNDADFDIVFSVKSSKLGGNCLCGAVLNTKGVKEIVTTAKEFYEQRTLDMREMAEHKYGLRITSQPGWTEFFQKLGDAGVTIELLRNKPNQTVTTDINNEFLSSRKGAAFILYNCARLATLFKEFDKKVSQNVYPKLPELHEIDFGLLNEMEEWELLYIHILQFPCVIKNCIKDVFIGKIYPNFVISALSGMSLCFSVYYRRVKILIEPRDHIYARLHARIYLLKALEQVMHNGLRILDIEPVKQM</sequence>
<keyword evidence="2" id="KW-1185">Reference proteome</keyword>
<comment type="caution">
    <text evidence="1">The sequence shown here is derived from an EMBL/GenBank/DDBJ whole genome shotgun (WGS) entry which is preliminary data.</text>
</comment>
<gene>
    <name evidence="1" type="ORF">MML48_7g00006976</name>
</gene>
<proteinExistence type="predicted"/>
<dbReference type="Proteomes" id="UP001056778">
    <property type="component" value="Chromosome 7"/>
</dbReference>
<name>A0ACB9SW54_HOLOL</name>
<reference evidence="1" key="1">
    <citation type="submission" date="2022-04" db="EMBL/GenBank/DDBJ databases">
        <title>Chromosome-scale genome assembly of Holotrichia oblita Faldermann.</title>
        <authorList>
            <person name="Rongchong L."/>
        </authorList>
    </citation>
    <scope>NUCLEOTIDE SEQUENCE</scope>
    <source>
        <strain evidence="1">81SQS9</strain>
    </source>
</reference>
<evidence type="ECO:0000313" key="1">
    <source>
        <dbReference type="EMBL" id="KAI4458777.1"/>
    </source>
</evidence>
<dbReference type="EMBL" id="CM043021">
    <property type="protein sequence ID" value="KAI4458777.1"/>
    <property type="molecule type" value="Genomic_DNA"/>
</dbReference>
<accession>A0ACB9SW54</accession>
<protein>
    <submittedName>
        <fullName evidence="1">Dalrd3 protein</fullName>
    </submittedName>
</protein>
<organism evidence="1 2">
    <name type="scientific">Holotrichia oblita</name>
    <name type="common">Chafer beetle</name>
    <dbReference type="NCBI Taxonomy" id="644536"/>
    <lineage>
        <taxon>Eukaryota</taxon>
        <taxon>Metazoa</taxon>
        <taxon>Ecdysozoa</taxon>
        <taxon>Arthropoda</taxon>
        <taxon>Hexapoda</taxon>
        <taxon>Insecta</taxon>
        <taxon>Pterygota</taxon>
        <taxon>Neoptera</taxon>
        <taxon>Endopterygota</taxon>
        <taxon>Coleoptera</taxon>
        <taxon>Polyphaga</taxon>
        <taxon>Scarabaeiformia</taxon>
        <taxon>Scarabaeidae</taxon>
        <taxon>Melolonthinae</taxon>
        <taxon>Holotrichia</taxon>
    </lineage>
</organism>
<evidence type="ECO:0000313" key="2">
    <source>
        <dbReference type="Proteomes" id="UP001056778"/>
    </source>
</evidence>